<name>A0A8E2JRA0_9PEZI</name>
<organism evidence="1 2">
    <name type="scientific">Glonium stellatum</name>
    <dbReference type="NCBI Taxonomy" id="574774"/>
    <lineage>
        <taxon>Eukaryota</taxon>
        <taxon>Fungi</taxon>
        <taxon>Dikarya</taxon>
        <taxon>Ascomycota</taxon>
        <taxon>Pezizomycotina</taxon>
        <taxon>Dothideomycetes</taxon>
        <taxon>Pleosporomycetidae</taxon>
        <taxon>Gloniales</taxon>
        <taxon>Gloniaceae</taxon>
        <taxon>Glonium</taxon>
    </lineage>
</organism>
<dbReference type="EMBL" id="KV749992">
    <property type="protein sequence ID" value="OCL06725.1"/>
    <property type="molecule type" value="Genomic_DNA"/>
</dbReference>
<evidence type="ECO:0000313" key="1">
    <source>
        <dbReference type="EMBL" id="OCL06725.1"/>
    </source>
</evidence>
<keyword evidence="2" id="KW-1185">Reference proteome</keyword>
<dbReference type="OrthoDB" id="192702at2759"/>
<evidence type="ECO:0000313" key="2">
    <source>
        <dbReference type="Proteomes" id="UP000250140"/>
    </source>
</evidence>
<dbReference type="AlphaFoldDB" id="A0A8E2JRA0"/>
<protein>
    <submittedName>
        <fullName evidence="1">Uncharacterized protein</fullName>
    </submittedName>
</protein>
<sequence length="414" mass="44957">MDSVPTIHVLEKADYTKQHIVSLPNALSLPPLAPFSVRVKTSLISLTANNLTYARVGHLFGWWDVHPLPPSIPDTFKDASKYGRISGWGYGEIIESNVPEIQTGKQLFGYIPIGTLPVDLEVKLPGAKNQVLVTSPHRQRLLPIYNRYFLALSKAENPAPATHLGYDSLMQVLFETAYHMNRHVFAWDDTKRIHPTGAAALPWSPSDAALTDATIVIFAASSKTALSFAHQLRHNRPADAQPRTIIGVSSAASQPFTDATGFYDRVLLYADQEAARAAAASSPKVVLVDFGARGDALATWHAALAPSAAQIAVVGVGGEVRPMGAEEVTRARLAREAALSLVQVNASGLRDKALEMGEEAWLEEFLAAWGRFKDAGGVPGVELRWAEGMEEWAKAWEGLAQGRIGPETGLLFWL</sequence>
<proteinExistence type="predicted"/>
<reference evidence="1 2" key="1">
    <citation type="journal article" date="2016" name="Nat. Commun.">
        <title>Ectomycorrhizal ecology is imprinted in the genome of the dominant symbiotic fungus Cenococcum geophilum.</title>
        <authorList>
            <consortium name="DOE Joint Genome Institute"/>
            <person name="Peter M."/>
            <person name="Kohler A."/>
            <person name="Ohm R.A."/>
            <person name="Kuo A."/>
            <person name="Krutzmann J."/>
            <person name="Morin E."/>
            <person name="Arend M."/>
            <person name="Barry K.W."/>
            <person name="Binder M."/>
            <person name="Choi C."/>
            <person name="Clum A."/>
            <person name="Copeland A."/>
            <person name="Grisel N."/>
            <person name="Haridas S."/>
            <person name="Kipfer T."/>
            <person name="LaButti K."/>
            <person name="Lindquist E."/>
            <person name="Lipzen A."/>
            <person name="Maire R."/>
            <person name="Meier B."/>
            <person name="Mihaltcheva S."/>
            <person name="Molinier V."/>
            <person name="Murat C."/>
            <person name="Poggeler S."/>
            <person name="Quandt C.A."/>
            <person name="Sperisen C."/>
            <person name="Tritt A."/>
            <person name="Tisserant E."/>
            <person name="Crous P.W."/>
            <person name="Henrissat B."/>
            <person name="Nehls U."/>
            <person name="Egli S."/>
            <person name="Spatafora J.W."/>
            <person name="Grigoriev I.V."/>
            <person name="Martin F.M."/>
        </authorList>
    </citation>
    <scope>NUCLEOTIDE SEQUENCE [LARGE SCALE GENOMIC DNA]</scope>
    <source>
        <strain evidence="1 2">CBS 207.34</strain>
    </source>
</reference>
<dbReference type="InterPro" id="IPR021276">
    <property type="entry name" value="DUF2855"/>
</dbReference>
<dbReference type="Proteomes" id="UP000250140">
    <property type="component" value="Unassembled WGS sequence"/>
</dbReference>
<gene>
    <name evidence="1" type="ORF">AOQ84DRAFT_440654</name>
</gene>
<dbReference type="Pfam" id="PF11017">
    <property type="entry name" value="DUF2855"/>
    <property type="match status" value="1"/>
</dbReference>
<accession>A0A8E2JRA0</accession>